<protein>
    <submittedName>
        <fullName evidence="1">Uncharacterized protein</fullName>
    </submittedName>
</protein>
<gene>
    <name evidence="1" type="ORF">G113_04236</name>
</gene>
<keyword evidence="2" id="KW-1185">Reference proteome</keyword>
<evidence type="ECO:0000313" key="2">
    <source>
        <dbReference type="Proteomes" id="UP000013526"/>
    </source>
</evidence>
<evidence type="ECO:0000313" key="1">
    <source>
        <dbReference type="EMBL" id="EOD56354.1"/>
    </source>
</evidence>
<name>R1HD66_9GAMM</name>
<reference evidence="1 2" key="1">
    <citation type="journal article" date="2013" name="Genome Announc.">
        <title>Draft Genome Sequence of Aeromonas molluscorum Strain 848TT, Isolated from Bivalve Molluscs.</title>
        <authorList>
            <person name="Spataro N."/>
            <person name="Farfan M."/>
            <person name="Albarral V."/>
            <person name="Sanglas A."/>
            <person name="Loren J.G."/>
            <person name="Fuste M.C."/>
            <person name="Bosch E."/>
        </authorList>
    </citation>
    <scope>NUCLEOTIDE SEQUENCE [LARGE SCALE GENOMIC DNA]</scope>
    <source>
        <strain evidence="1 2">848</strain>
    </source>
</reference>
<dbReference type="Proteomes" id="UP000013526">
    <property type="component" value="Unassembled WGS sequence"/>
</dbReference>
<proteinExistence type="predicted"/>
<accession>R1HD66</accession>
<comment type="caution">
    <text evidence="1">The sequence shown here is derived from an EMBL/GenBank/DDBJ whole genome shotgun (WGS) entry which is preliminary data.</text>
</comment>
<sequence length="82" mass="8931">MYDSNLLSLPQNAQDTEIALASPNIVGKEKWGGTVRVKPDLKSADCAAGKGQIGSNFPILPAHFMQLKCFLAQKPKRSQFTI</sequence>
<organism evidence="1 2">
    <name type="scientific">Aeromonas molluscorum 848</name>
    <dbReference type="NCBI Taxonomy" id="1268236"/>
    <lineage>
        <taxon>Bacteria</taxon>
        <taxon>Pseudomonadati</taxon>
        <taxon>Pseudomonadota</taxon>
        <taxon>Gammaproteobacteria</taxon>
        <taxon>Aeromonadales</taxon>
        <taxon>Aeromonadaceae</taxon>
        <taxon>Aeromonas</taxon>
    </lineage>
</organism>
<dbReference type="EMBL" id="AQGQ01000014">
    <property type="protein sequence ID" value="EOD56354.1"/>
    <property type="molecule type" value="Genomic_DNA"/>
</dbReference>
<dbReference type="AlphaFoldDB" id="R1HD66"/>